<reference evidence="2" key="1">
    <citation type="journal article" date="2013" name="Science">
        <title>Comparative analysis of bat genomes provides insight into the evolution of flight and immunity.</title>
        <authorList>
            <person name="Zhang G."/>
            <person name="Cowled C."/>
            <person name="Shi Z."/>
            <person name="Huang Z."/>
            <person name="Bishop-Lilly K.A."/>
            <person name="Fang X."/>
            <person name="Wynne J.W."/>
            <person name="Xiong Z."/>
            <person name="Baker M.L."/>
            <person name="Zhao W."/>
            <person name="Tachedjian M."/>
            <person name="Zhu Y."/>
            <person name="Zhou P."/>
            <person name="Jiang X."/>
            <person name="Ng J."/>
            <person name="Yang L."/>
            <person name="Wu L."/>
            <person name="Xiao J."/>
            <person name="Feng Y."/>
            <person name="Chen Y."/>
            <person name="Sun X."/>
            <person name="Zhang Y."/>
            <person name="Marsh G.A."/>
            <person name="Crameri G."/>
            <person name="Broder C.C."/>
            <person name="Frey K.G."/>
            <person name="Wang L.F."/>
            <person name="Wang J."/>
        </authorList>
    </citation>
    <scope>NUCLEOTIDE SEQUENCE [LARGE SCALE GENOMIC DNA]</scope>
</reference>
<dbReference type="AlphaFoldDB" id="L5KWA0"/>
<accession>L5KWA0</accession>
<proteinExistence type="predicted"/>
<organism evidence="1 2">
    <name type="scientific">Pteropus alecto</name>
    <name type="common">Black flying fox</name>
    <dbReference type="NCBI Taxonomy" id="9402"/>
    <lineage>
        <taxon>Eukaryota</taxon>
        <taxon>Metazoa</taxon>
        <taxon>Chordata</taxon>
        <taxon>Craniata</taxon>
        <taxon>Vertebrata</taxon>
        <taxon>Euteleostomi</taxon>
        <taxon>Mammalia</taxon>
        <taxon>Eutheria</taxon>
        <taxon>Laurasiatheria</taxon>
        <taxon>Chiroptera</taxon>
        <taxon>Yinpterochiroptera</taxon>
        <taxon>Pteropodoidea</taxon>
        <taxon>Pteropodidae</taxon>
        <taxon>Pteropodinae</taxon>
        <taxon>Pteropus</taxon>
    </lineage>
</organism>
<dbReference type="InParanoid" id="L5KWA0"/>
<keyword evidence="2" id="KW-1185">Reference proteome</keyword>
<name>L5KWA0_PTEAL</name>
<evidence type="ECO:0000313" key="1">
    <source>
        <dbReference type="EMBL" id="ELK15266.1"/>
    </source>
</evidence>
<dbReference type="EMBL" id="KB030539">
    <property type="protein sequence ID" value="ELK15266.1"/>
    <property type="molecule type" value="Genomic_DNA"/>
</dbReference>
<sequence length="73" mass="8059">MPQTEGLPFVVGLLTLLEKALNSGLFDLPPLLRRVLGSVLETERQVQAESKMDIEDCNGRSYLSGMPSCAFYL</sequence>
<dbReference type="Proteomes" id="UP000010552">
    <property type="component" value="Unassembled WGS sequence"/>
</dbReference>
<protein>
    <submittedName>
        <fullName evidence="1">Uncharacterized protein</fullName>
    </submittedName>
</protein>
<gene>
    <name evidence="1" type="ORF">PAL_GLEAN10004807</name>
</gene>
<evidence type="ECO:0000313" key="2">
    <source>
        <dbReference type="Proteomes" id="UP000010552"/>
    </source>
</evidence>